<name>A0A2Z7BS41_9LAMI</name>
<dbReference type="EMBL" id="KV003144">
    <property type="protein sequence ID" value="KZV37411.1"/>
    <property type="molecule type" value="Genomic_DNA"/>
</dbReference>
<evidence type="ECO:0000313" key="2">
    <source>
        <dbReference type="EMBL" id="KZV37411.1"/>
    </source>
</evidence>
<feature type="region of interest" description="Disordered" evidence="1">
    <location>
        <begin position="58"/>
        <end position="286"/>
    </location>
</feature>
<proteinExistence type="predicted"/>
<feature type="compositionally biased region" description="Polar residues" evidence="1">
    <location>
        <begin position="76"/>
        <end position="98"/>
    </location>
</feature>
<keyword evidence="3" id="KW-1185">Reference proteome</keyword>
<dbReference type="PANTHER" id="PTHR34802:SF1">
    <property type="entry name" value="CHORISMATE SYNTHASE"/>
    <property type="match status" value="1"/>
</dbReference>
<evidence type="ECO:0000313" key="3">
    <source>
        <dbReference type="Proteomes" id="UP000250235"/>
    </source>
</evidence>
<feature type="compositionally biased region" description="Polar residues" evidence="1">
    <location>
        <begin position="1016"/>
        <end position="1029"/>
    </location>
</feature>
<accession>A0A2Z7BS41</accession>
<dbReference type="OrthoDB" id="1923709at2759"/>
<organism evidence="2 3">
    <name type="scientific">Dorcoceras hygrometricum</name>
    <dbReference type="NCBI Taxonomy" id="472368"/>
    <lineage>
        <taxon>Eukaryota</taxon>
        <taxon>Viridiplantae</taxon>
        <taxon>Streptophyta</taxon>
        <taxon>Embryophyta</taxon>
        <taxon>Tracheophyta</taxon>
        <taxon>Spermatophyta</taxon>
        <taxon>Magnoliopsida</taxon>
        <taxon>eudicotyledons</taxon>
        <taxon>Gunneridae</taxon>
        <taxon>Pentapetalae</taxon>
        <taxon>asterids</taxon>
        <taxon>lamiids</taxon>
        <taxon>Lamiales</taxon>
        <taxon>Gesneriaceae</taxon>
        <taxon>Didymocarpoideae</taxon>
        <taxon>Trichosporeae</taxon>
        <taxon>Loxocarpinae</taxon>
        <taxon>Dorcoceras</taxon>
    </lineage>
</organism>
<reference evidence="2 3" key="1">
    <citation type="journal article" date="2015" name="Proc. Natl. Acad. Sci. U.S.A.">
        <title>The resurrection genome of Boea hygrometrica: A blueprint for survival of dehydration.</title>
        <authorList>
            <person name="Xiao L."/>
            <person name="Yang G."/>
            <person name="Zhang L."/>
            <person name="Yang X."/>
            <person name="Zhao S."/>
            <person name="Ji Z."/>
            <person name="Zhou Q."/>
            <person name="Hu M."/>
            <person name="Wang Y."/>
            <person name="Chen M."/>
            <person name="Xu Y."/>
            <person name="Jin H."/>
            <person name="Xiao X."/>
            <person name="Hu G."/>
            <person name="Bao F."/>
            <person name="Hu Y."/>
            <person name="Wan P."/>
            <person name="Li L."/>
            <person name="Deng X."/>
            <person name="Kuang T."/>
            <person name="Xiang C."/>
            <person name="Zhu J.K."/>
            <person name="Oliver M.J."/>
            <person name="He Y."/>
        </authorList>
    </citation>
    <scope>NUCLEOTIDE SEQUENCE [LARGE SCALE GENOMIC DNA]</scope>
    <source>
        <strain evidence="3">cv. XS01</strain>
    </source>
</reference>
<protein>
    <submittedName>
        <fullName evidence="2">Uncharacterized protein</fullName>
    </submittedName>
</protein>
<feature type="compositionally biased region" description="Basic and acidic residues" evidence="1">
    <location>
        <begin position="104"/>
        <end position="130"/>
    </location>
</feature>
<dbReference type="Proteomes" id="UP000250235">
    <property type="component" value="Unassembled WGS sequence"/>
</dbReference>
<feature type="compositionally biased region" description="Basic and acidic residues" evidence="1">
    <location>
        <begin position="215"/>
        <end position="255"/>
    </location>
</feature>
<gene>
    <name evidence="2" type="ORF">F511_01279</name>
</gene>
<evidence type="ECO:0000256" key="1">
    <source>
        <dbReference type="SAM" id="MobiDB-lite"/>
    </source>
</evidence>
<feature type="region of interest" description="Disordered" evidence="1">
    <location>
        <begin position="1013"/>
        <end position="1042"/>
    </location>
</feature>
<dbReference type="PANTHER" id="PTHR34802">
    <property type="entry name" value="CHORISMATE SYNTHASE"/>
    <property type="match status" value="1"/>
</dbReference>
<sequence length="1042" mass="115441">MSVDNEDQNYRHNASGNVEAVLKDPKLSYTREFLLSLSNLDVCRRLPSGFDESLLSEFDGTSQSIPDRPRIPGSLPLQSLRRSQYGSSPPTQGDSGNYSRGIHGKWESRSSGKSERDNDSQSDRDSESGRRLGNQARGSWQTREHDGLLGSGSFPRPFGNASGMSAPKTRTNEHYQLSKSNEPYHPPRPYKALPHSRRDTDSYNDETFGSMECTSEDRAEEERKRRASFEIMRKEQQKVLQEKQKSNLENQKDGMSDLCEDLDDSKEEKGHFASHSSRPLVPPGFRNNVLDNNSGVKSLIHPPLSEVRKPVTGVILSDPGANLVQNNRKDGLEQQLSLEIDLVDGQPAEKIKHPDLLNKDDTRNLLTGLDVSAPLLGMKDHISRSSSHLNFHGTLDDFGIVELDVNKVSEDTVSESNQNYSTSALENFFCSTLSMNSGGSTSAERHDGRHDDTWVPDSVPSSKFAQWFFDEVKSVDTSSGRPNDLLSLIVSGDKGRCQISDSEAVELFPPDFSSKTSEQSDQFKLDIVSTDNGVANQLGINNDEETIPAVLTCEDLEQSILSEYSGKSKAGLSVSKGWSSSGANTEQQNVHVDGHASIHLLSLLQKGTEQSVNSGVDINLGDKTSGSQECNVETTANIPKWEEDNSNVPSSVNTLTLETLFGTAFMKELQSVEAPVSVKRVSIGSAQIDTPDPPRLPFPVSDNGLSSPRRNEFGLQRPSQDYGILASNHKQQAKPSKAGNWNGFDGSLTDVTSSKHHTEAAPMHIGFQEDAETQLPDLSSISSSDPHDQWISRFMSIGSSSNNVNSSLDGHVDIMDKLASFSSVKDQQLMGGSEKRHFVRDPYESMESHIPYRNLQMQQSLPQFQTPQMSQVRPLYHQLESHPAHMNPQMKLRGTETMFNHDSVASNQIQSIMNRPSFPHHNVRVAGLEIPAHHSVLHQQIPMSGNHPPHMLPEFSRGGNQAAFFLPEMNKMQNYSFGHHVPEIGNRGVPYTDINSGGNPSEAFRRLIEMERRANSKQSHPFAPSNNRGSHGYEPDMGFQYR</sequence>
<dbReference type="AlphaFoldDB" id="A0A2Z7BS41"/>